<evidence type="ECO:0000313" key="4">
    <source>
        <dbReference type="Proteomes" id="UP000471672"/>
    </source>
</evidence>
<dbReference type="EMBL" id="JAAFAN010000055">
    <property type="protein sequence ID" value="NDO90707.1"/>
    <property type="molecule type" value="Genomic_DNA"/>
</dbReference>
<evidence type="ECO:0000313" key="2">
    <source>
        <dbReference type="EMBL" id="NDO90707.1"/>
    </source>
</evidence>
<dbReference type="EMBL" id="WMKA01000035">
    <property type="protein sequence ID" value="MTG90012.1"/>
    <property type="molecule type" value="Genomic_DNA"/>
</dbReference>
<evidence type="ECO:0000313" key="1">
    <source>
        <dbReference type="EMBL" id="MTG90012.1"/>
    </source>
</evidence>
<organism evidence="1 3">
    <name type="scientific">Cellulosimicrobium composti</name>
    <dbReference type="NCBI Taxonomy" id="2672572"/>
    <lineage>
        <taxon>Bacteria</taxon>
        <taxon>Bacillati</taxon>
        <taxon>Actinomycetota</taxon>
        <taxon>Actinomycetes</taxon>
        <taxon>Micrococcales</taxon>
        <taxon>Promicromonosporaceae</taxon>
        <taxon>Cellulosimicrobium</taxon>
    </lineage>
</organism>
<dbReference type="RefSeq" id="WP_024842026.1">
    <property type="nucleotide sequence ID" value="NZ_JAAFAN010000055.1"/>
</dbReference>
<dbReference type="AlphaFoldDB" id="A0A6N7ZKT1"/>
<reference evidence="2" key="2">
    <citation type="submission" date="2020-01" db="EMBL/GenBank/DDBJ databases">
        <authorList>
            <person name="Aviles F."/>
            <person name="Meyer T.E."/>
            <person name="Kyndt J.A."/>
        </authorList>
    </citation>
    <scope>NUCLEOTIDE SEQUENCE</scope>
    <source>
        <strain evidence="2">SE3</strain>
    </source>
</reference>
<name>A0A6N7ZKT1_9MICO</name>
<comment type="caution">
    <text evidence="1">The sequence shown here is derived from an EMBL/GenBank/DDBJ whole genome shotgun (WGS) entry which is preliminary data.</text>
</comment>
<reference evidence="2 4" key="3">
    <citation type="journal article" date="2021" name="Arch. Microbiol.">
        <title>Cellulosimicrobium fucosivorans sp. nov., isolated from San Elijo Lagoon, contains a fucose metabolic pathway linked to carotenoid production.</title>
        <authorList>
            <person name="Aviles F.A."/>
            <person name="Kyndt J.A."/>
        </authorList>
    </citation>
    <scope>NUCLEOTIDE SEQUENCE [LARGE SCALE GENOMIC DNA]</scope>
    <source>
        <strain evidence="2 4">SE3</strain>
    </source>
</reference>
<accession>A0A6N7ZKT1</accession>
<reference evidence="1 3" key="1">
    <citation type="submission" date="2019-11" db="EMBL/GenBank/DDBJ databases">
        <title>Cellulosimicrobium composti sp. nov. isolated from a compost.</title>
        <authorList>
            <person name="Yang Y."/>
        </authorList>
    </citation>
    <scope>NUCLEOTIDE SEQUENCE [LARGE SCALE GENOMIC DNA]</scope>
    <source>
        <strain evidence="1 3">BIT-GX5</strain>
    </source>
</reference>
<sequence length="170" mass="17847">MSHEDATHGPTPLGAVDPAPMHAAVDALAAALHEYVGTAVGVRAEFGAAEADEDPRVLALEARVGTLNAQLFDVLHGALGIHPDLTSSVWEPDEDAAADDADAAPADLVEDTFALEYVVVTRPGGPDLDDVVGLLDSWGHEAHARLTEAGYDVPEWGVGRGTDEHEEDDR</sequence>
<proteinExistence type="predicted"/>
<dbReference type="Proteomes" id="UP000440668">
    <property type="component" value="Unassembled WGS sequence"/>
</dbReference>
<evidence type="ECO:0000313" key="3">
    <source>
        <dbReference type="Proteomes" id="UP000440668"/>
    </source>
</evidence>
<dbReference type="Proteomes" id="UP000471672">
    <property type="component" value="Unassembled WGS sequence"/>
</dbReference>
<keyword evidence="4" id="KW-1185">Reference proteome</keyword>
<dbReference type="GeneID" id="32511299"/>
<protein>
    <submittedName>
        <fullName evidence="1">Uncharacterized protein</fullName>
    </submittedName>
</protein>
<gene>
    <name evidence="1" type="ORF">GJV82_13825</name>
    <name evidence="2" type="ORF">GYH36_14775</name>
</gene>